<evidence type="ECO:0000256" key="1">
    <source>
        <dbReference type="SAM" id="Phobius"/>
    </source>
</evidence>
<protein>
    <recommendedName>
        <fullName evidence="2">WSC domain-containing protein</fullName>
    </recommendedName>
</protein>
<organism evidence="3">
    <name type="scientific">Capitella teleta</name>
    <name type="common">Polychaete worm</name>
    <dbReference type="NCBI Taxonomy" id="283909"/>
    <lineage>
        <taxon>Eukaryota</taxon>
        <taxon>Metazoa</taxon>
        <taxon>Spiralia</taxon>
        <taxon>Lophotrochozoa</taxon>
        <taxon>Annelida</taxon>
        <taxon>Polychaeta</taxon>
        <taxon>Sedentaria</taxon>
        <taxon>Scolecida</taxon>
        <taxon>Capitellidae</taxon>
        <taxon>Capitella</taxon>
    </lineage>
</organism>
<keyword evidence="1" id="KW-0812">Transmembrane</keyword>
<dbReference type="InterPro" id="IPR002889">
    <property type="entry name" value="WSC_carb-bd"/>
</dbReference>
<dbReference type="EnsemblMetazoa" id="CapteT214956">
    <property type="protein sequence ID" value="CapteP214956"/>
    <property type="gene ID" value="CapteG214956"/>
</dbReference>
<name>R7VC89_CAPTE</name>
<evidence type="ECO:0000313" key="3">
    <source>
        <dbReference type="EMBL" id="ELU13936.1"/>
    </source>
</evidence>
<dbReference type="Proteomes" id="UP000014760">
    <property type="component" value="Unassembled WGS sequence"/>
</dbReference>
<evidence type="ECO:0000259" key="2">
    <source>
        <dbReference type="PROSITE" id="PS51212"/>
    </source>
</evidence>
<accession>R7VC89</accession>
<gene>
    <name evidence="3" type="ORF">CAPTEDRAFT_214956</name>
</gene>
<reference evidence="3 5" key="2">
    <citation type="journal article" date="2013" name="Nature">
        <title>Insights into bilaterian evolution from three spiralian genomes.</title>
        <authorList>
            <person name="Simakov O."/>
            <person name="Marletaz F."/>
            <person name="Cho S.J."/>
            <person name="Edsinger-Gonzales E."/>
            <person name="Havlak P."/>
            <person name="Hellsten U."/>
            <person name="Kuo D.H."/>
            <person name="Larsson T."/>
            <person name="Lv J."/>
            <person name="Arendt D."/>
            <person name="Savage R."/>
            <person name="Osoegawa K."/>
            <person name="de Jong P."/>
            <person name="Grimwood J."/>
            <person name="Chapman J.A."/>
            <person name="Shapiro H."/>
            <person name="Aerts A."/>
            <person name="Otillar R.P."/>
            <person name="Terry A.Y."/>
            <person name="Boore J.L."/>
            <person name="Grigoriev I.V."/>
            <person name="Lindberg D.R."/>
            <person name="Seaver E.C."/>
            <person name="Weisblat D.A."/>
            <person name="Putnam N.H."/>
            <person name="Rokhsar D.S."/>
        </authorList>
    </citation>
    <scope>NUCLEOTIDE SEQUENCE</scope>
    <source>
        <strain evidence="3 5">I ESC-2004</strain>
    </source>
</reference>
<keyword evidence="5" id="KW-1185">Reference proteome</keyword>
<evidence type="ECO:0000313" key="4">
    <source>
        <dbReference type="EnsemblMetazoa" id="CapteP214956"/>
    </source>
</evidence>
<dbReference type="EMBL" id="KB294903">
    <property type="protein sequence ID" value="ELU13936.1"/>
    <property type="molecule type" value="Genomic_DNA"/>
</dbReference>
<dbReference type="AlphaFoldDB" id="R7VC89"/>
<keyword evidence="1" id="KW-0472">Membrane</keyword>
<reference evidence="4" key="3">
    <citation type="submission" date="2015-06" db="UniProtKB">
        <authorList>
            <consortium name="EnsemblMetazoa"/>
        </authorList>
    </citation>
    <scope>IDENTIFICATION</scope>
</reference>
<reference evidence="5" key="1">
    <citation type="submission" date="2012-12" db="EMBL/GenBank/DDBJ databases">
        <authorList>
            <person name="Hellsten U."/>
            <person name="Grimwood J."/>
            <person name="Chapman J.A."/>
            <person name="Shapiro H."/>
            <person name="Aerts A."/>
            <person name="Otillar R.P."/>
            <person name="Terry A.Y."/>
            <person name="Boore J.L."/>
            <person name="Simakov O."/>
            <person name="Marletaz F."/>
            <person name="Cho S.-J."/>
            <person name="Edsinger-Gonzales E."/>
            <person name="Havlak P."/>
            <person name="Kuo D.-H."/>
            <person name="Larsson T."/>
            <person name="Lv J."/>
            <person name="Arendt D."/>
            <person name="Savage R."/>
            <person name="Osoegawa K."/>
            <person name="de Jong P."/>
            <person name="Lindberg D.R."/>
            <person name="Seaver E.C."/>
            <person name="Weisblat D.A."/>
            <person name="Putnam N.H."/>
            <person name="Grigoriev I.V."/>
            <person name="Rokhsar D.S."/>
        </authorList>
    </citation>
    <scope>NUCLEOTIDE SEQUENCE</scope>
    <source>
        <strain evidence="5">I ESC-2004</strain>
    </source>
</reference>
<dbReference type="EMBL" id="AMQN01018787">
    <property type="status" value="NOT_ANNOTATED_CDS"/>
    <property type="molecule type" value="Genomic_DNA"/>
</dbReference>
<dbReference type="HOGENOM" id="CLU_1322012_0_0_1"/>
<evidence type="ECO:0000313" key="5">
    <source>
        <dbReference type="Proteomes" id="UP000014760"/>
    </source>
</evidence>
<feature type="transmembrane region" description="Helical" evidence="1">
    <location>
        <begin position="16"/>
        <end position="39"/>
    </location>
</feature>
<keyword evidence="1" id="KW-1133">Transmembrane helix</keyword>
<feature type="domain" description="WSC" evidence="2">
    <location>
        <begin position="91"/>
        <end position="184"/>
    </location>
</feature>
<sequence>MECDGWINTCCRISRCLILILVISGIGCAGVSGSTLSIARGKCKEQNQQLPDLTSVRRWSLNSELENGDSTWIDAWIERGPWIWHTTDQELHQNQGCFFTRNVFHEEYVLESSVGDQSGCISHCINNGYAYSGLSKDSSSSLLCYCGHKLPSRDERDDEKCRAQCPNGKLICGNENYARIIANEGTSSHSQQQQHADHLMQRFLSFNH</sequence>
<dbReference type="Pfam" id="PF01822">
    <property type="entry name" value="WSC"/>
    <property type="match status" value="1"/>
</dbReference>
<dbReference type="PROSITE" id="PS51212">
    <property type="entry name" value="WSC"/>
    <property type="match status" value="1"/>
</dbReference>
<proteinExistence type="predicted"/>